<evidence type="ECO:0000313" key="4">
    <source>
        <dbReference type="Proteomes" id="UP001230328"/>
    </source>
</evidence>
<dbReference type="CDD" id="cd06587">
    <property type="entry name" value="VOC"/>
    <property type="match status" value="1"/>
</dbReference>
<dbReference type="Gene3D" id="3.10.180.10">
    <property type="entry name" value="2,3-Dihydroxybiphenyl 1,2-Dioxygenase, domain 1"/>
    <property type="match status" value="1"/>
</dbReference>
<dbReference type="GO" id="GO:0016829">
    <property type="term" value="F:lyase activity"/>
    <property type="evidence" value="ECO:0007669"/>
    <property type="project" value="UniProtKB-KW"/>
</dbReference>
<organism evidence="3 4">
    <name type="scientific">Streptomyces umbrinus</name>
    <dbReference type="NCBI Taxonomy" id="67370"/>
    <lineage>
        <taxon>Bacteria</taxon>
        <taxon>Bacillati</taxon>
        <taxon>Actinomycetota</taxon>
        <taxon>Actinomycetes</taxon>
        <taxon>Kitasatosporales</taxon>
        <taxon>Streptomycetaceae</taxon>
        <taxon>Streptomyces</taxon>
        <taxon>Streptomyces phaeochromogenes group</taxon>
    </lineage>
</organism>
<accession>A0ABU0SS23</accession>
<evidence type="ECO:0000259" key="2">
    <source>
        <dbReference type="Pfam" id="PF18029"/>
    </source>
</evidence>
<protein>
    <submittedName>
        <fullName evidence="3">Enzyme related to lactoylglutathione lyase</fullName>
    </submittedName>
</protein>
<feature type="region of interest" description="Disordered" evidence="1">
    <location>
        <begin position="58"/>
        <end position="79"/>
    </location>
</feature>
<dbReference type="InterPro" id="IPR041581">
    <property type="entry name" value="Glyoxalase_6"/>
</dbReference>
<dbReference type="InterPro" id="IPR029068">
    <property type="entry name" value="Glyas_Bleomycin-R_OHBP_Dase"/>
</dbReference>
<gene>
    <name evidence="3" type="ORF">QF035_003941</name>
</gene>
<feature type="compositionally biased region" description="Basic and acidic residues" evidence="1">
    <location>
        <begin position="59"/>
        <end position="76"/>
    </location>
</feature>
<comment type="caution">
    <text evidence="3">The sequence shown here is derived from an EMBL/GenBank/DDBJ whole genome shotgun (WGS) entry which is preliminary data.</text>
</comment>
<dbReference type="PANTHER" id="PTHR35908:SF1">
    <property type="entry name" value="CONSERVED PROTEIN"/>
    <property type="match status" value="1"/>
</dbReference>
<dbReference type="EMBL" id="JAUSZI010000002">
    <property type="protein sequence ID" value="MDQ1026359.1"/>
    <property type="molecule type" value="Genomic_DNA"/>
</dbReference>
<proteinExistence type="predicted"/>
<dbReference type="Proteomes" id="UP001230328">
    <property type="component" value="Unassembled WGS sequence"/>
</dbReference>
<sequence length="152" mass="16579">MLRPDDSNRCAWALLPGGASGNRGEDSLLNPTIRHLTFDCTGDPYDLGLFWSELLGRPLADDDKPGDPEALLRDPDGGPSLLFVRVPEGKSAKNRIHFDLQPSGRTRAEEVERALTLGARQLADHTRPDGGGWVMMADPEGNEFCVERGELG</sequence>
<keyword evidence="3" id="KW-0456">Lyase</keyword>
<reference evidence="3 4" key="1">
    <citation type="submission" date="2023-07" db="EMBL/GenBank/DDBJ databases">
        <title>Comparative genomics of wheat-associated soil bacteria to identify genetic determinants of phenazine resistance.</title>
        <authorList>
            <person name="Mouncey N."/>
        </authorList>
    </citation>
    <scope>NUCLEOTIDE SEQUENCE [LARGE SCALE GENOMIC DNA]</scope>
    <source>
        <strain evidence="3 4">V2I4</strain>
    </source>
</reference>
<evidence type="ECO:0000313" key="3">
    <source>
        <dbReference type="EMBL" id="MDQ1026359.1"/>
    </source>
</evidence>
<dbReference type="PANTHER" id="PTHR35908">
    <property type="entry name" value="HYPOTHETICAL FUSION PROTEIN"/>
    <property type="match status" value="1"/>
</dbReference>
<dbReference type="Pfam" id="PF18029">
    <property type="entry name" value="Glyoxalase_6"/>
    <property type="match status" value="1"/>
</dbReference>
<name>A0ABU0SS23_9ACTN</name>
<feature type="domain" description="Glyoxalase-like" evidence="2">
    <location>
        <begin position="36"/>
        <end position="146"/>
    </location>
</feature>
<dbReference type="SUPFAM" id="SSF54593">
    <property type="entry name" value="Glyoxalase/Bleomycin resistance protein/Dihydroxybiphenyl dioxygenase"/>
    <property type="match status" value="1"/>
</dbReference>
<evidence type="ECO:0000256" key="1">
    <source>
        <dbReference type="SAM" id="MobiDB-lite"/>
    </source>
</evidence>
<keyword evidence="4" id="KW-1185">Reference proteome</keyword>